<dbReference type="Pfam" id="PF16822">
    <property type="entry name" value="ALGX"/>
    <property type="match status" value="1"/>
</dbReference>
<feature type="domain" description="AlgX/AlgJ SGNH hydrolase-like" evidence="8">
    <location>
        <begin position="45"/>
        <end position="331"/>
    </location>
</feature>
<keyword evidence="4 7" id="KW-0732">Signal</keyword>
<sequence length="465" mass="50330">MNQLPRQIFTIALGIGLALGASPLAAQSQYGCTGLELHDTVPSLEGKDGVFFRVNLDIRMHHPFSDESVAFLSDFSDALAESGTTLVFVPVPTKSVTMPDHLPEEAALYGFDLDVATAVHDDILNRLEAAGVATVDARAAMRQAPEGELPFFKADFHWSAVGARETARAVAERIKALPLYDELPKTTFETNETGVSVAFSGMRRELQEHCLETLPEAESMTYETTIVQSGGQDGTVDLGLGTVDLGLGGDSGGGIDIFGNTEESTVPIALLGTSFSATDINNFSGFIAEFTEVELVNYALTGGNQFGAMISYLTSAEFRETRPRVLIWENPIYTNLAQFGDQPTRELVAAAGQTCTLPLDPVVSEDRQVMNVDLSGYDFGPEDTLFVDLNQLAGSEAVFRFHSSEGYTRTKVIERGERLKRTGRFYMPLSGLWDDGAVSVDITSSLPFTNQPSVFACTTQPTEKT</sequence>
<evidence type="ECO:0000313" key="10">
    <source>
        <dbReference type="Proteomes" id="UP001440612"/>
    </source>
</evidence>
<gene>
    <name evidence="9" type="ORF">AABB29_07850</name>
</gene>
<keyword evidence="6" id="KW-0016">Alginate biosynthesis</keyword>
<feature type="signal peptide" evidence="7">
    <location>
        <begin position="1"/>
        <end position="26"/>
    </location>
</feature>
<comment type="pathway">
    <text evidence="2">Glycan biosynthesis; alginate biosynthesis.</text>
</comment>
<evidence type="ECO:0000256" key="4">
    <source>
        <dbReference type="ARBA" id="ARBA00022729"/>
    </source>
</evidence>
<keyword evidence="5" id="KW-0574">Periplasm</keyword>
<evidence type="ECO:0000313" key="9">
    <source>
        <dbReference type="EMBL" id="WZC50522.1"/>
    </source>
</evidence>
<dbReference type="RefSeq" id="WP_341368624.1">
    <property type="nucleotide sequence ID" value="NZ_CP150951.2"/>
</dbReference>
<keyword evidence="10" id="KW-1185">Reference proteome</keyword>
<comment type="subcellular location">
    <subcellularLocation>
        <location evidence="1">Periplasm</location>
    </subcellularLocation>
</comment>
<evidence type="ECO:0000256" key="3">
    <source>
        <dbReference type="ARBA" id="ARBA00022679"/>
    </source>
</evidence>
<organism evidence="9 10">
    <name type="scientific">Yoonia phaeophyticola</name>
    <dbReference type="NCBI Taxonomy" id="3137369"/>
    <lineage>
        <taxon>Bacteria</taxon>
        <taxon>Pseudomonadati</taxon>
        <taxon>Pseudomonadota</taxon>
        <taxon>Alphaproteobacteria</taxon>
        <taxon>Rhodobacterales</taxon>
        <taxon>Paracoccaceae</taxon>
        <taxon>Yoonia</taxon>
    </lineage>
</organism>
<evidence type="ECO:0000256" key="6">
    <source>
        <dbReference type="ARBA" id="ARBA00022841"/>
    </source>
</evidence>
<accession>A0ABZ2V8D9</accession>
<keyword evidence="3" id="KW-0808">Transferase</keyword>
<evidence type="ECO:0000259" key="8">
    <source>
        <dbReference type="Pfam" id="PF16822"/>
    </source>
</evidence>
<dbReference type="Proteomes" id="UP001440612">
    <property type="component" value="Chromosome"/>
</dbReference>
<proteinExistence type="predicted"/>
<dbReference type="EMBL" id="CP150951">
    <property type="protein sequence ID" value="WZC50522.1"/>
    <property type="molecule type" value="Genomic_DNA"/>
</dbReference>
<dbReference type="InterPro" id="IPR034655">
    <property type="entry name" value="AlgX_N"/>
</dbReference>
<name>A0ABZ2V8D9_9RHOB</name>
<dbReference type="CDD" id="cd14441">
    <property type="entry name" value="AlgX_N"/>
    <property type="match status" value="1"/>
</dbReference>
<reference evidence="10" key="1">
    <citation type="submission" date="2024-04" db="EMBL/GenBank/DDBJ databases">
        <title>Phylogenomic analyses of a clade within the roseobacter group suggest taxonomic reassignments of species of the genera Aestuariivita, Citreicella, Loktanella, Nautella, Pelagibaca, Ruegeria, Thalassobius, Thiobacimonas and Tropicibacter, and the proposal o.</title>
        <authorList>
            <person name="Jeon C.O."/>
        </authorList>
    </citation>
    <scope>NUCLEOTIDE SEQUENCE [LARGE SCALE GENOMIC DNA]</scope>
    <source>
        <strain evidence="10">BS5-3</strain>
    </source>
</reference>
<evidence type="ECO:0000256" key="7">
    <source>
        <dbReference type="SAM" id="SignalP"/>
    </source>
</evidence>
<dbReference type="InterPro" id="IPR031811">
    <property type="entry name" value="ALGX/ALGJ_SGNH-like"/>
</dbReference>
<evidence type="ECO:0000256" key="5">
    <source>
        <dbReference type="ARBA" id="ARBA00022764"/>
    </source>
</evidence>
<evidence type="ECO:0000256" key="1">
    <source>
        <dbReference type="ARBA" id="ARBA00004418"/>
    </source>
</evidence>
<protein>
    <recommendedName>
        <fullName evidence="8">AlgX/AlgJ SGNH hydrolase-like domain-containing protein</fullName>
    </recommendedName>
</protein>
<evidence type="ECO:0000256" key="2">
    <source>
        <dbReference type="ARBA" id="ARBA00005182"/>
    </source>
</evidence>
<feature type="chain" id="PRO_5045938762" description="AlgX/AlgJ SGNH hydrolase-like domain-containing protein" evidence="7">
    <location>
        <begin position="27"/>
        <end position="465"/>
    </location>
</feature>